<reference evidence="4 5" key="2">
    <citation type="submission" date="2016-03" db="EMBL/GenBank/DDBJ databases">
        <title>New uncultured bacterium of the family Gallionellaceae from acid mine drainage: description and reconstruction of genome based on metagenomic analysis of microbial community.</title>
        <authorList>
            <person name="Kadnikov V."/>
            <person name="Ivasenko D."/>
            <person name="Beletsky A."/>
            <person name="Mardanov A."/>
            <person name="Danilova E."/>
            <person name="Pimenov N."/>
            <person name="Karnachuk O."/>
            <person name="Ravin N."/>
        </authorList>
    </citation>
    <scope>NUCLEOTIDE SEQUENCE [LARGE SCALE GENOMIC DNA]</scope>
    <source>
        <strain evidence="4">ShG14-8</strain>
    </source>
</reference>
<feature type="domain" description="Methyltransferase FkbM" evidence="3">
    <location>
        <begin position="60"/>
        <end position="205"/>
    </location>
</feature>
<evidence type="ECO:0000259" key="3">
    <source>
        <dbReference type="Pfam" id="PF05050"/>
    </source>
</evidence>
<dbReference type="PROSITE" id="PS50293">
    <property type="entry name" value="TPR_REGION"/>
    <property type="match status" value="6"/>
</dbReference>
<protein>
    <submittedName>
        <fullName evidence="4">Flp pilus assembly protein TadD</fullName>
    </submittedName>
</protein>
<dbReference type="SUPFAM" id="SSF53756">
    <property type="entry name" value="UDP-Glycosyltransferase/glycogen phosphorylase"/>
    <property type="match status" value="2"/>
</dbReference>
<sequence>MKNLTQLNDFNFLVNGRNGRFLANRYDSYLGYALIQYGECCEIEDRFLSSLVLPGDVVVEVGANIGVHTISLAKKVGPHGMVIAVEAQPVIAQYLCANISLNGLFNVVTHNCGCGARHETMSIPVVDYAAPQMQNFGEVSLEKHDARGVSVNVMPLDELIAGLPKVDLIKLDVEGMEGEVLQGAMRTIQQHRPWIYLENDRVENSQALIEQVMALDYRLWWHIPSLFNPDNYFGVTKNEYGNVASFNMLCIPREEGKQVNGLSEITDSTHHPLKKMPASASSQRPVSEKTDPDTAHGELEAAVKLCRDILAMQPSNPEANHSMGEMAVHAGQAAAALPYLVTALAADPANRKYWLDYIDALIQADQPEEAREQLCFARQHGLQGEEVEALASRVIGQPVDAVSTTLPPRLSCPVCNGICSILDVVDFNKSCEEARGKFLSPAGIPITYVRCNNCYFCFAPEISNWPIEEFERRIYNNEYVLVDPDYIEDRPKASAQSLIAMFGERTRAIRHLDYGGGSGLLSRLLSEAGWQSISYDPFVDRDTDIRQLGNFDLITVFEVFEHVPEVHTLMSNLRSLLSPNGIILFSTLLSDGNIHPKQKLSWWYASPRNGHISLFSRKSLSILAQQNEFSFGSFSAGFHYFCTNVPGWAAHLIQKSTISIEHVQIQAGLPAAPAKKNHKNQNDPGKPGNIKAHKWAKPGAQEMNKLVSLFNQGQFSAAESMAKTMTMRFPLHGFGWKMLGAVLNKLGQIEAALHCMKKATTLLPHDAEAHNNLGSTLMRDGQMAEAEASCRRALKSNPNYLQAHNLLGVLLMDTGRQDEAEASYHRALQIDPDYAEANNNYSVLLMHAGRLDEAEFRCRRTLQIDPDFIWAYSNLGIILMEQGHLEEAEASCRCALERDEHPPEVDYNLGLILLAQGSYVRAWPHYESRYDPRLKKPISKMPNISCPQWQGESLLGKSLVIWTEQGFGDHIQFVRYAPLLKARGVSRLTLLCPAPLKALFETVPGVDDIITDLSGVGSYDYWSFPLSLPLYFDTTLDTIPGTEPYLYASPARLDKWRDRLPASTCKVGLVWKGSAEHKHDAHRSLSGLHTLAPLWSVSGVSFISLQKGQGEEEANSPPIERPILALGSEVSDFADTAAIIEQLDLVICVDTSVAHLAGALGKPCWVLLPANTTDWRWLRERDDSPWYPSLRLFRQKTQGDWQTVIANVTEALRAFKSDSMKTASDHNAKNTLPAEATQRPAAAKIEPNVAHGELEEAVRLCRAILEMQPNNPEANHSMGEMAVHEGQAAAALPYFETALAADPANRKYWLDYIDALMQSGQREEAQKQLAFARQHGLQGAEIDALACRLGVEQPNSKDTHPTLNKPLKHSANKQKTPGQPEIDALLDRFNNGKFTEVVMLARQMTERYPRHGFGWKGLGLALQKLGRNEDALLAMQESITLLPDDAEAYNNLGNTLSYLGRSDESEKIFRRALQLKPDYVEAHINLGVTLYDLDRTNEAEVSYRRALQLNPNHAEAHYNLGNNLQHMRRLEEAVASYRRALQLRPEHTEAHYNLGATLYDLSRLDEAEKSYHHALRLKPDYAEALNNLGVTLMKMGRVDEAEAAYRHTLQRKPDYLEALNNLGLTLINAGKLDEAESNFRHAQSLNQGFAEAHYNLGLLLLSQGRYAEGWPYCEQRYNPSIKKSTFKLPSLPCPQWKGESLLGKSLVIWTEQGFGDHIQFVRYAPLLKARGVSRLTLLCPAPLKALFETVPGVDDIITDLSGVGSYDYWSFPLSLPLYFDTTLDTIPGTEPYLYASPARLDKWRDRLPTSTCKVGLVWKGSAEHKHDAHRSLSGLHTLAPLWSVPGVSFISLQKGQGEEEANSPSIERPILALGSEVSDFADTAAIIEQLDLVICVDTSVAHLAGALGKPCWVLLPANTTDWRWLRERDDSPWYPSLRLFRQKTQGDWQTVIAKVTEALRAFNR</sequence>
<feature type="repeat" description="TPR" evidence="1">
    <location>
        <begin position="1272"/>
        <end position="1305"/>
    </location>
</feature>
<dbReference type="PATRIC" id="fig|1796491.3.peg.106"/>
<feature type="repeat" description="TPR" evidence="1">
    <location>
        <begin position="767"/>
        <end position="800"/>
    </location>
</feature>
<feature type="repeat" description="TPR" evidence="1">
    <location>
        <begin position="801"/>
        <end position="834"/>
    </location>
</feature>
<dbReference type="Pfam" id="PF13414">
    <property type="entry name" value="TPR_11"/>
    <property type="match status" value="1"/>
</dbReference>
<evidence type="ECO:0000256" key="1">
    <source>
        <dbReference type="PROSITE-ProRule" id="PRU00339"/>
    </source>
</evidence>
<dbReference type="SUPFAM" id="SSF48452">
    <property type="entry name" value="TPR-like"/>
    <property type="match status" value="5"/>
</dbReference>
<feature type="repeat" description="TPR" evidence="1">
    <location>
        <begin position="1446"/>
        <end position="1479"/>
    </location>
</feature>
<dbReference type="Pfam" id="PF14559">
    <property type="entry name" value="TPR_19"/>
    <property type="match status" value="3"/>
</dbReference>
<name>A0A139BXG8_9PROT</name>
<evidence type="ECO:0000313" key="5">
    <source>
        <dbReference type="Proteomes" id="UP000070578"/>
    </source>
</evidence>
<feature type="region of interest" description="Disordered" evidence="2">
    <location>
        <begin position="1353"/>
        <end position="1379"/>
    </location>
</feature>
<feature type="repeat" description="TPR" evidence="1">
    <location>
        <begin position="1514"/>
        <end position="1547"/>
    </location>
</feature>
<dbReference type="Gene3D" id="3.40.50.2000">
    <property type="entry name" value="Glycogen Phosphorylase B"/>
    <property type="match status" value="2"/>
</dbReference>
<evidence type="ECO:0000313" key="4">
    <source>
        <dbReference type="EMBL" id="KXS33706.1"/>
    </source>
</evidence>
<feature type="repeat" description="TPR" evidence="1">
    <location>
        <begin position="1480"/>
        <end position="1513"/>
    </location>
</feature>
<reference evidence="4 5" key="1">
    <citation type="submission" date="2016-02" db="EMBL/GenBank/DDBJ databases">
        <authorList>
            <person name="Wen L."/>
            <person name="He K."/>
            <person name="Yang H."/>
        </authorList>
    </citation>
    <scope>NUCLEOTIDE SEQUENCE [LARGE SCALE GENOMIC DNA]</scope>
    <source>
        <strain evidence="4">ShG14-8</strain>
    </source>
</reference>
<dbReference type="Pfam" id="PF13489">
    <property type="entry name" value="Methyltransf_23"/>
    <property type="match status" value="1"/>
</dbReference>
<dbReference type="PANTHER" id="PTHR44809">
    <property type="match status" value="1"/>
</dbReference>
<dbReference type="SUPFAM" id="SSF53335">
    <property type="entry name" value="S-adenosyl-L-methionine-dependent methyltransferases"/>
    <property type="match status" value="2"/>
</dbReference>
<dbReference type="Gene3D" id="3.40.50.150">
    <property type="entry name" value="Vaccinia Virus protein VP39"/>
    <property type="match status" value="2"/>
</dbReference>
<feature type="repeat" description="TPR" evidence="1">
    <location>
        <begin position="1582"/>
        <end position="1615"/>
    </location>
</feature>
<dbReference type="InterPro" id="IPR019734">
    <property type="entry name" value="TPR_rpt"/>
</dbReference>
<dbReference type="Pfam" id="PF13424">
    <property type="entry name" value="TPR_12"/>
    <property type="match status" value="2"/>
</dbReference>
<dbReference type="InterPro" id="IPR011990">
    <property type="entry name" value="TPR-like_helical_dom_sf"/>
</dbReference>
<organism evidence="4 5">
    <name type="scientific">Candidatus Gallionella acididurans</name>
    <dbReference type="NCBI Taxonomy" id="1796491"/>
    <lineage>
        <taxon>Bacteria</taxon>
        <taxon>Pseudomonadati</taxon>
        <taxon>Pseudomonadota</taxon>
        <taxon>Betaproteobacteria</taxon>
        <taxon>Nitrosomonadales</taxon>
        <taxon>Gallionellaceae</taxon>
        <taxon>Gallionella</taxon>
    </lineage>
</organism>
<comment type="caution">
    <text evidence="4">The sequence shown here is derived from an EMBL/GenBank/DDBJ whole genome shotgun (WGS) entry which is preliminary data.</text>
</comment>
<keyword evidence="1" id="KW-0802">TPR repeat</keyword>
<evidence type="ECO:0000256" key="2">
    <source>
        <dbReference type="SAM" id="MobiDB-lite"/>
    </source>
</evidence>
<proteinExistence type="predicted"/>
<dbReference type="SMART" id="SM00028">
    <property type="entry name" value="TPR"/>
    <property type="match status" value="15"/>
</dbReference>
<feature type="repeat" description="TPR" evidence="1">
    <location>
        <begin position="733"/>
        <end position="766"/>
    </location>
</feature>
<dbReference type="InterPro" id="IPR029063">
    <property type="entry name" value="SAM-dependent_MTases_sf"/>
</dbReference>
<dbReference type="EMBL" id="LSLI01000002">
    <property type="protein sequence ID" value="KXS33706.1"/>
    <property type="molecule type" value="Genomic_DNA"/>
</dbReference>
<gene>
    <name evidence="4" type="ORF">AWT59_0096</name>
</gene>
<feature type="repeat" description="TPR" evidence="1">
    <location>
        <begin position="1548"/>
        <end position="1581"/>
    </location>
</feature>
<dbReference type="Pfam" id="PF05050">
    <property type="entry name" value="Methyltransf_21"/>
    <property type="match status" value="1"/>
</dbReference>
<feature type="repeat" description="TPR" evidence="1">
    <location>
        <begin position="1616"/>
        <end position="1649"/>
    </location>
</feature>
<dbReference type="Proteomes" id="UP000070578">
    <property type="component" value="Unassembled WGS sequence"/>
</dbReference>
<dbReference type="InterPro" id="IPR006342">
    <property type="entry name" value="FkbM_mtfrase"/>
</dbReference>
<dbReference type="InterPro" id="IPR052943">
    <property type="entry name" value="TMTC_O-mannosyl-trnsfr"/>
</dbReference>
<accession>A0A139BXG8</accession>
<dbReference type="PANTHER" id="PTHR44809:SF1">
    <property type="entry name" value="PROTEIN O-MANNOSYL-TRANSFERASE TMTC1"/>
    <property type="match status" value="1"/>
</dbReference>
<dbReference type="PROSITE" id="PS50005">
    <property type="entry name" value="TPR"/>
    <property type="match status" value="10"/>
</dbReference>
<dbReference type="NCBIfam" id="TIGR01444">
    <property type="entry name" value="fkbM_fam"/>
    <property type="match status" value="1"/>
</dbReference>
<feature type="region of interest" description="Disordered" evidence="2">
    <location>
        <begin position="267"/>
        <end position="294"/>
    </location>
</feature>
<dbReference type="Gene3D" id="1.25.40.10">
    <property type="entry name" value="Tetratricopeptide repeat domain"/>
    <property type="match status" value="8"/>
</dbReference>
<dbReference type="Pfam" id="PF13432">
    <property type="entry name" value="TPR_16"/>
    <property type="match status" value="2"/>
</dbReference>